<dbReference type="Gene3D" id="3.90.180.10">
    <property type="entry name" value="Medium-chain alcohol dehydrogenases, catalytic domain"/>
    <property type="match status" value="1"/>
</dbReference>
<dbReference type="AlphaFoldDB" id="A0A3D0KB89"/>
<comment type="cofactor">
    <cofactor evidence="1">
        <name>Zn(2+)</name>
        <dbReference type="ChEBI" id="CHEBI:29105"/>
    </cofactor>
</comment>
<dbReference type="InterPro" id="IPR011032">
    <property type="entry name" value="GroES-like_sf"/>
</dbReference>
<dbReference type="InterPro" id="IPR036291">
    <property type="entry name" value="NAD(P)-bd_dom_sf"/>
</dbReference>
<evidence type="ECO:0000256" key="5">
    <source>
        <dbReference type="ARBA" id="ARBA00023002"/>
    </source>
</evidence>
<comment type="caution">
    <text evidence="6">The sequence shown here is derived from an EMBL/GenBank/DDBJ whole genome shotgun (WGS) entry which is preliminary data.</text>
</comment>
<accession>A0A3D0KB89</accession>
<dbReference type="EMBL" id="DOTR01000009">
    <property type="protein sequence ID" value="HCA00822.1"/>
    <property type="molecule type" value="Genomic_DNA"/>
</dbReference>
<keyword evidence="4" id="KW-0862">Zinc</keyword>
<name>A0A3D0KB89_9GAMM</name>
<dbReference type="CDD" id="cd08255">
    <property type="entry name" value="2-desacetyl-2-hydroxyethyl_bacteriochlorophyllide_like"/>
    <property type="match status" value="1"/>
</dbReference>
<dbReference type="SUPFAM" id="SSF51735">
    <property type="entry name" value="NAD(P)-binding Rossmann-fold domains"/>
    <property type="match status" value="1"/>
</dbReference>
<dbReference type="PANTHER" id="PTHR43350">
    <property type="entry name" value="NAD-DEPENDENT ALCOHOL DEHYDROGENASE"/>
    <property type="match status" value="1"/>
</dbReference>
<keyword evidence="5" id="KW-0560">Oxidoreductase</keyword>
<sequence>MLPPDTATAFWVTHPTHGELKQEPLASPDDNEVRVRALYSGVSRGTESLVFNARVPQSEYSRMRAPFQAGEFPTPVKYGYCNIGYVEQGPDHLLNKAVFCLFPHQDYYVVPVDAVLALPDDVPAYRAVLTANMETAINGVWDANPMLGERVCVVGAGVVGALVAYLCAQIPGVEVCLVDINPEREALATHLGIPFCTPEQAPSDQDCVIHASGQPDGLRLAMSLLGNEGRVIEMSWFGEGDVSLPLGGAFHSQRLTLRASQVGQLPAKLQPRWNYRRRLALALRLLPDPRLDALISGESDFADFPTLAPALFGPDSTALCHRIRYPLPA</sequence>
<evidence type="ECO:0000256" key="3">
    <source>
        <dbReference type="ARBA" id="ARBA00022723"/>
    </source>
</evidence>
<evidence type="ECO:0000256" key="1">
    <source>
        <dbReference type="ARBA" id="ARBA00001947"/>
    </source>
</evidence>
<dbReference type="GO" id="GO:0046872">
    <property type="term" value="F:metal ion binding"/>
    <property type="evidence" value="ECO:0007669"/>
    <property type="project" value="UniProtKB-KW"/>
</dbReference>
<proteinExistence type="inferred from homology"/>
<dbReference type="Gene3D" id="3.40.50.720">
    <property type="entry name" value="NAD(P)-binding Rossmann-like Domain"/>
    <property type="match status" value="1"/>
</dbReference>
<evidence type="ECO:0000256" key="4">
    <source>
        <dbReference type="ARBA" id="ARBA00022833"/>
    </source>
</evidence>
<gene>
    <name evidence="6" type="ORF">DEO68_01255</name>
</gene>
<protein>
    <submittedName>
        <fullName evidence="6">Dehydrogenase</fullName>
    </submittedName>
</protein>
<comment type="similarity">
    <text evidence="2">Belongs to the zinc-containing alcohol dehydrogenase family.</text>
</comment>
<evidence type="ECO:0000256" key="2">
    <source>
        <dbReference type="ARBA" id="ARBA00008072"/>
    </source>
</evidence>
<keyword evidence="3" id="KW-0479">Metal-binding</keyword>
<dbReference type="PANTHER" id="PTHR43350:SF19">
    <property type="entry name" value="D-GULOSIDE 3-DEHYDROGENASE"/>
    <property type="match status" value="1"/>
</dbReference>
<evidence type="ECO:0000313" key="6">
    <source>
        <dbReference type="EMBL" id="HCA00822.1"/>
    </source>
</evidence>
<dbReference type="SUPFAM" id="SSF50129">
    <property type="entry name" value="GroES-like"/>
    <property type="match status" value="1"/>
</dbReference>
<reference evidence="6" key="1">
    <citation type="journal article" date="2018" name="Nat. Biotechnol.">
        <title>A standardized bacterial taxonomy based on genome phylogeny substantially revises the tree of life.</title>
        <authorList>
            <person name="Parks D.H."/>
            <person name="Chuvochina M."/>
            <person name="Waite D.W."/>
            <person name="Rinke C."/>
            <person name="Skarshewski A."/>
            <person name="Chaumeil P.A."/>
            <person name="Hugenholtz P."/>
        </authorList>
    </citation>
    <scope>NUCLEOTIDE SEQUENCE [LARGE SCALE GENOMIC DNA]</scope>
    <source>
        <strain evidence="6">UBA11284</strain>
    </source>
</reference>
<dbReference type="GO" id="GO:0016491">
    <property type="term" value="F:oxidoreductase activity"/>
    <property type="evidence" value="ECO:0007669"/>
    <property type="project" value="UniProtKB-KW"/>
</dbReference>
<organism evidence="6">
    <name type="scientific">Halomonas campaniensis</name>
    <dbReference type="NCBI Taxonomy" id="213554"/>
    <lineage>
        <taxon>Bacteria</taxon>
        <taxon>Pseudomonadati</taxon>
        <taxon>Pseudomonadota</taxon>
        <taxon>Gammaproteobacteria</taxon>
        <taxon>Oceanospirillales</taxon>
        <taxon>Halomonadaceae</taxon>
        <taxon>Halomonas</taxon>
    </lineage>
</organism>